<feature type="transmembrane region" description="Helical" evidence="1">
    <location>
        <begin position="88"/>
        <end position="109"/>
    </location>
</feature>
<evidence type="ECO:0000313" key="2">
    <source>
        <dbReference type="EMBL" id="KMW58803.1"/>
    </source>
</evidence>
<keyword evidence="1" id="KW-0472">Membrane</keyword>
<gene>
    <name evidence="2" type="ORF">AIOL_003783</name>
</gene>
<feature type="transmembrane region" description="Helical" evidence="1">
    <location>
        <begin position="7"/>
        <end position="28"/>
    </location>
</feature>
<keyword evidence="3" id="KW-1185">Reference proteome</keyword>
<comment type="caution">
    <text evidence="2">The sequence shown here is derived from an EMBL/GenBank/DDBJ whole genome shotgun (WGS) entry which is preliminary data.</text>
</comment>
<feature type="transmembrane region" description="Helical" evidence="1">
    <location>
        <begin position="34"/>
        <end position="52"/>
    </location>
</feature>
<proteinExistence type="predicted"/>
<feature type="transmembrane region" description="Helical" evidence="1">
    <location>
        <begin position="59"/>
        <end position="76"/>
    </location>
</feature>
<accession>A0A0J9GZA2</accession>
<dbReference type="RefSeq" id="WP_049644367.1">
    <property type="nucleotide sequence ID" value="NZ_LFTY01000002.1"/>
</dbReference>
<sequence length="117" mass="13051">MRGINSLVDVSGYLLMLSGLMHLVAFAWSGLSYGVYGFLPVGVALVVIGYALQRTEWRWLAWIAYLVIGIAVSFVIRDFYVTSGAPSWWFSAMLVVDALAVLVLFMFLWRSPRPQAA</sequence>
<name>A0A0J9GZA2_9RHOB</name>
<evidence type="ECO:0000256" key="1">
    <source>
        <dbReference type="SAM" id="Phobius"/>
    </source>
</evidence>
<organism evidence="2 3">
    <name type="scientific">Candidatus Rhodobacter oscarellae</name>
    <dbReference type="NCBI Taxonomy" id="1675527"/>
    <lineage>
        <taxon>Bacteria</taxon>
        <taxon>Pseudomonadati</taxon>
        <taxon>Pseudomonadota</taxon>
        <taxon>Alphaproteobacteria</taxon>
        <taxon>Rhodobacterales</taxon>
        <taxon>Rhodobacter group</taxon>
        <taxon>Rhodobacter</taxon>
    </lineage>
</organism>
<keyword evidence="1" id="KW-0812">Transmembrane</keyword>
<dbReference type="EMBL" id="LFTY01000002">
    <property type="protein sequence ID" value="KMW58803.1"/>
    <property type="molecule type" value="Genomic_DNA"/>
</dbReference>
<evidence type="ECO:0008006" key="4">
    <source>
        <dbReference type="Google" id="ProtNLM"/>
    </source>
</evidence>
<evidence type="ECO:0000313" key="3">
    <source>
        <dbReference type="Proteomes" id="UP000037178"/>
    </source>
</evidence>
<protein>
    <recommendedName>
        <fullName evidence="4">Transmembrane protein</fullName>
    </recommendedName>
</protein>
<dbReference type="STRING" id="1675527.AIOL_003783"/>
<dbReference type="PATRIC" id="fig|1675527.3.peg.3963"/>
<dbReference type="Proteomes" id="UP000037178">
    <property type="component" value="Unassembled WGS sequence"/>
</dbReference>
<reference evidence="2 3" key="1">
    <citation type="submission" date="2015-06" db="EMBL/GenBank/DDBJ databases">
        <title>Draft genome sequence of an Alphaproteobacteria species associated to the Mediterranean sponge Oscarella lobularis.</title>
        <authorList>
            <person name="Jourda C."/>
            <person name="Santini S."/>
            <person name="Claverie J.-M."/>
        </authorList>
    </citation>
    <scope>NUCLEOTIDE SEQUENCE [LARGE SCALE GENOMIC DNA]</scope>
    <source>
        <strain evidence="2">IGS</strain>
    </source>
</reference>
<keyword evidence="1" id="KW-1133">Transmembrane helix</keyword>
<dbReference type="AlphaFoldDB" id="A0A0J9GZA2"/>